<dbReference type="PIRSF" id="PIRSF002703">
    <property type="entry name" value="Thaumatin"/>
    <property type="match status" value="1"/>
</dbReference>
<comment type="caution">
    <text evidence="2">The sequence shown here is derived from an EMBL/GenBank/DDBJ whole genome shotgun (WGS) entry which is preliminary data.</text>
</comment>
<keyword evidence="3" id="KW-1185">Reference proteome</keyword>
<accession>A0A3L6RC59</accession>
<feature type="domain" description="DUF6598" evidence="1">
    <location>
        <begin position="19"/>
        <end position="259"/>
    </location>
</feature>
<name>A0A3L6RC59_PANMI</name>
<sequence>MRFTYKKPDLYHSSTPTTTLQIFSIRVARIRGNLQWPLHVFGKVAVRDVADPNRNMIFDCPRGSCQILTQEVPYLKLTGPTRAAVLVDPVTFEVDLKVKGTTQAEDECLSFLAVRHINFTSLQSKLIKNDYASKLSTLEFEEVGHIVHSVEATVFVRVRTGSWPDGFRAQFAARTASIGKAQVILLDSGDDGVHVARDGSIRLSRCVASVEIIGRLEVCVKARRGEEIVVGKKKVFKPRKDGASHGVLGVGFCTLDITVAWSVV</sequence>
<dbReference type="AlphaFoldDB" id="A0A3L6RC59"/>
<dbReference type="PANTHER" id="PTHR33065:SF177">
    <property type="entry name" value="OS08G0141000 PROTEIN"/>
    <property type="match status" value="1"/>
</dbReference>
<dbReference type="InterPro" id="IPR001938">
    <property type="entry name" value="Thaumatin"/>
</dbReference>
<gene>
    <name evidence="2" type="ORF">C2845_PM06G34240</name>
</gene>
<dbReference type="STRING" id="4540.A0A3L6RC59"/>
<dbReference type="OrthoDB" id="586448at2759"/>
<protein>
    <recommendedName>
        <fullName evidence="1">DUF6598 domain-containing protein</fullName>
    </recommendedName>
</protein>
<dbReference type="InterPro" id="IPR046533">
    <property type="entry name" value="DUF6598"/>
</dbReference>
<proteinExistence type="predicted"/>
<dbReference type="Pfam" id="PF20241">
    <property type="entry name" value="DUF6598"/>
    <property type="match status" value="1"/>
</dbReference>
<organism evidence="2 3">
    <name type="scientific">Panicum miliaceum</name>
    <name type="common">Proso millet</name>
    <name type="synonym">Broomcorn millet</name>
    <dbReference type="NCBI Taxonomy" id="4540"/>
    <lineage>
        <taxon>Eukaryota</taxon>
        <taxon>Viridiplantae</taxon>
        <taxon>Streptophyta</taxon>
        <taxon>Embryophyta</taxon>
        <taxon>Tracheophyta</taxon>
        <taxon>Spermatophyta</taxon>
        <taxon>Magnoliopsida</taxon>
        <taxon>Liliopsida</taxon>
        <taxon>Poales</taxon>
        <taxon>Poaceae</taxon>
        <taxon>PACMAD clade</taxon>
        <taxon>Panicoideae</taxon>
        <taxon>Panicodae</taxon>
        <taxon>Paniceae</taxon>
        <taxon>Panicinae</taxon>
        <taxon>Panicum</taxon>
        <taxon>Panicum sect. Panicum</taxon>
    </lineage>
</organism>
<evidence type="ECO:0000259" key="1">
    <source>
        <dbReference type="Pfam" id="PF20241"/>
    </source>
</evidence>
<reference evidence="3" key="1">
    <citation type="journal article" date="2019" name="Nat. Commun.">
        <title>The genome of broomcorn millet.</title>
        <authorList>
            <person name="Zou C."/>
            <person name="Miki D."/>
            <person name="Li D."/>
            <person name="Tang Q."/>
            <person name="Xiao L."/>
            <person name="Rajput S."/>
            <person name="Deng P."/>
            <person name="Jia W."/>
            <person name="Huang R."/>
            <person name="Zhang M."/>
            <person name="Sun Y."/>
            <person name="Hu J."/>
            <person name="Fu X."/>
            <person name="Schnable P.S."/>
            <person name="Li F."/>
            <person name="Zhang H."/>
            <person name="Feng B."/>
            <person name="Zhu X."/>
            <person name="Liu R."/>
            <person name="Schnable J.C."/>
            <person name="Zhu J.-K."/>
            <person name="Zhang H."/>
        </authorList>
    </citation>
    <scope>NUCLEOTIDE SEQUENCE [LARGE SCALE GENOMIC DNA]</scope>
</reference>
<evidence type="ECO:0000313" key="2">
    <source>
        <dbReference type="EMBL" id="RLM99985.1"/>
    </source>
</evidence>
<dbReference type="EMBL" id="PQIB02000009">
    <property type="protein sequence ID" value="RLM99985.1"/>
    <property type="molecule type" value="Genomic_DNA"/>
</dbReference>
<dbReference type="PANTHER" id="PTHR33065">
    <property type="entry name" value="OS07G0486400 PROTEIN"/>
    <property type="match status" value="1"/>
</dbReference>
<dbReference type="Proteomes" id="UP000275267">
    <property type="component" value="Unassembled WGS sequence"/>
</dbReference>
<evidence type="ECO:0000313" key="3">
    <source>
        <dbReference type="Proteomes" id="UP000275267"/>
    </source>
</evidence>